<evidence type="ECO:0000313" key="4">
    <source>
        <dbReference type="Proteomes" id="UP000472240"/>
    </source>
</evidence>
<dbReference type="PANTHER" id="PTHR10424:SF73">
    <property type="entry name" value="ENDOGENOUS RETROVIRUS GROUP FC1 ENV POLYPROTEIN-RELATED"/>
    <property type="match status" value="1"/>
</dbReference>
<feature type="transmembrane region" description="Helical" evidence="2">
    <location>
        <begin position="40"/>
        <end position="62"/>
    </location>
</feature>
<dbReference type="Proteomes" id="UP000472240">
    <property type="component" value="Chromosome 18"/>
</dbReference>
<feature type="transmembrane region" description="Helical" evidence="2">
    <location>
        <begin position="483"/>
        <end position="509"/>
    </location>
</feature>
<reference evidence="4" key="3">
    <citation type="submission" date="2018-12" db="EMBL/GenBank/DDBJ databases">
        <title>G10K-VGP greater horseshoe bat female genome, primary haplotype.</title>
        <authorList>
            <person name="Teeling E."/>
            <person name="Myers G."/>
            <person name="Vernes S."/>
            <person name="Pippel M."/>
            <person name="Winkler S."/>
            <person name="Fedrigo O."/>
            <person name="Rhie A."/>
            <person name="Koren S."/>
            <person name="Phillippy A."/>
            <person name="Lewin H."/>
            <person name="Damas J."/>
            <person name="Howe K."/>
            <person name="Mountcastle J."/>
            <person name="Jarvis E.D."/>
        </authorList>
    </citation>
    <scope>NUCLEOTIDE SEQUENCE [LARGE SCALE GENOMIC DNA]</scope>
</reference>
<dbReference type="InterPro" id="IPR018154">
    <property type="entry name" value="TLV/ENV_coat_polyprotein"/>
</dbReference>
<evidence type="ECO:0000256" key="1">
    <source>
        <dbReference type="ARBA" id="ARBA00023157"/>
    </source>
</evidence>
<dbReference type="Pfam" id="PF00429">
    <property type="entry name" value="TLV_coat"/>
    <property type="match status" value="1"/>
</dbReference>
<organism evidence="3 4">
    <name type="scientific">Rhinolophus ferrumequinum</name>
    <name type="common">Greater horseshoe bat</name>
    <dbReference type="NCBI Taxonomy" id="59479"/>
    <lineage>
        <taxon>Eukaryota</taxon>
        <taxon>Metazoa</taxon>
        <taxon>Chordata</taxon>
        <taxon>Craniata</taxon>
        <taxon>Vertebrata</taxon>
        <taxon>Euteleostomi</taxon>
        <taxon>Mammalia</taxon>
        <taxon>Eutheria</taxon>
        <taxon>Laurasiatheria</taxon>
        <taxon>Chiroptera</taxon>
        <taxon>Yinpterochiroptera</taxon>
        <taxon>Rhinolophoidea</taxon>
        <taxon>Rhinolophidae</taxon>
        <taxon>Rhinolophinae</taxon>
        <taxon>Rhinolophus</taxon>
    </lineage>
</organism>
<evidence type="ECO:0000313" key="3">
    <source>
        <dbReference type="Ensembl" id="ENSRFEP00010011685.1"/>
    </source>
</evidence>
<evidence type="ECO:0000256" key="2">
    <source>
        <dbReference type="SAM" id="Phobius"/>
    </source>
</evidence>
<dbReference type="CDD" id="cd09851">
    <property type="entry name" value="HTLV-1-like_HR1-HR2"/>
    <property type="match status" value="1"/>
</dbReference>
<reference evidence="3 4" key="2">
    <citation type="journal article" date="2018" name="Annu Rev Anim Biosci">
        <title>Bat Biology, Genomes, and the Bat1K Project: To Generate Chromosome-Level Genomes for All Living Bat Species.</title>
        <authorList>
            <person name="Teeling E.C."/>
            <person name="Vernes S.C."/>
            <person name="Davalos L.M."/>
            <person name="Ray D.A."/>
            <person name="Gilbert M.T.P."/>
            <person name="Myers E."/>
        </authorList>
    </citation>
    <scope>NUCLEOTIDE SEQUENCE</scope>
</reference>
<dbReference type="GeneTree" id="ENSGT00940000163436"/>
<dbReference type="OMA" id="LMPRECY"/>
<protein>
    <submittedName>
        <fullName evidence="3">Uncharacterized protein</fullName>
    </submittedName>
</protein>
<feature type="transmembrane region" description="Helical" evidence="2">
    <location>
        <begin position="6"/>
        <end position="28"/>
    </location>
</feature>
<keyword evidence="1" id="KW-1015">Disulfide bond</keyword>
<dbReference type="Ensembl" id="ENSRFET00010012784.1">
    <property type="protein sequence ID" value="ENSRFEP00010011685.1"/>
    <property type="gene ID" value="ENSRFEG00010007896.1"/>
</dbReference>
<dbReference type="SUPFAM" id="SSF58069">
    <property type="entry name" value="Virus ectodomain"/>
    <property type="match status" value="1"/>
</dbReference>
<dbReference type="PANTHER" id="PTHR10424">
    <property type="entry name" value="VIRAL ENVELOPE PROTEIN"/>
    <property type="match status" value="1"/>
</dbReference>
<reference evidence="3" key="4">
    <citation type="submission" date="2025-08" db="UniProtKB">
        <authorList>
            <consortium name="Ensembl"/>
        </authorList>
    </citation>
    <scope>IDENTIFICATION</scope>
</reference>
<keyword evidence="4" id="KW-1185">Reference proteome</keyword>
<reference evidence="3 4" key="1">
    <citation type="journal article" date="2015" name="Annu Rev Anim Biosci">
        <title>The Genome 10K Project: a way forward.</title>
        <authorList>
            <person name="Koepfli K.P."/>
            <person name="Paten B."/>
            <person name="O'Brien S.J."/>
            <person name="Koepfli K.P."/>
            <person name="Paten B."/>
            <person name="Antunes A."/>
            <person name="Belov K."/>
            <person name="Bustamante C."/>
            <person name="Castoe T.A."/>
            <person name="Clawson H."/>
            <person name="Crawford A.J."/>
            <person name="Diekhans M."/>
            <person name="Distel D."/>
            <person name="Durbin R."/>
            <person name="Earl D."/>
            <person name="Fujita M.K."/>
            <person name="Gamble T."/>
            <person name="Georges A."/>
            <person name="Gemmell N."/>
            <person name="Gilbert M.T."/>
            <person name="Graves J.M."/>
            <person name="Green R.E."/>
            <person name="Hickey G."/>
            <person name="Jarvis E.D."/>
            <person name="Johnson W."/>
            <person name="Komissarov A."/>
            <person name="Korf I."/>
            <person name="Kuhn R."/>
            <person name="Larkin D.M."/>
            <person name="Lewin H."/>
            <person name="Lopez J.V."/>
            <person name="Ma J."/>
            <person name="Marques-Bonet T."/>
            <person name="Miller W."/>
            <person name="Murphy R."/>
            <person name="Pevzner P."/>
            <person name="Shapiro B."/>
            <person name="Steiner C."/>
            <person name="Tamazian G."/>
            <person name="Venkatesh B."/>
            <person name="Wang J."/>
            <person name="Wayne R."/>
            <person name="Wiley E."/>
            <person name="Yang H."/>
            <person name="Zhang G."/>
            <person name="Haussler D."/>
            <person name="Ryder O."/>
            <person name="O'Brien S.J."/>
        </authorList>
    </citation>
    <scope>NUCLEOTIDE SEQUENCE</scope>
</reference>
<accession>A0A671EF60</accession>
<dbReference type="FunCoup" id="A0A671EF60">
    <property type="interactions" value="1"/>
</dbReference>
<reference evidence="3" key="5">
    <citation type="submission" date="2025-09" db="UniProtKB">
        <authorList>
            <consortium name="Ensembl"/>
        </authorList>
    </citation>
    <scope>IDENTIFICATION</scope>
</reference>
<proteinExistence type="predicted"/>
<keyword evidence="2" id="KW-1133">Transmembrane helix</keyword>
<dbReference type="InParanoid" id="A0A671EF60"/>
<name>A0A671EF60_RHIFE</name>
<keyword evidence="2" id="KW-0812">Transmembrane</keyword>
<sequence length="562" mass="61653">MPVLICSPLTISTLCLLILLASFLLISATPSYWIPAQRRLLLFGFLLWIFPLFALTSPQPWYLCWSTPVRTPDGSKCRCTRGSGTSAHFQFFTLMPRECYQGATPSTCEESGRTYWTATLTQTFQSPCNSFPRGPVCWSYLAQAGSSDGRDAQDTTLHKVAATRISAIARAALPRPRYRRLNLTSLRRPPLLGSPDFTSHLLNTSYQFWLNSTSLPIGSPCWICLPLIRSAFFGIPVPPNWPFHNSTNTSASIVTEPIGDPVPLAPLAPATNLTCYLPPGLTQAPDPRCQSFSAPLPFCTPPGIFLFCDGGHPYRCRDAHHNGSGCILTFISPSAAVFTDAEFQSQVFPSLRTHRAAFIPFLIGAGIFTGVAAGASGLGTSIDFYYKLSQELNDDMERVADSLVSLQTQLSSLAAVALQNRWALDLLMAEKGGTCLFLQEECCYYINQSGILATKVRELRDRIQHRREELASWGFGSQSWTSWLLPLAGPLLSIFLLATIGLCILNALVRFIENTQTPTKSSIPLSELSCPIPLLELSCSSPLSELSPAGTKVRDLPHQNEC</sequence>
<dbReference type="PROSITE" id="PS50096">
    <property type="entry name" value="IQ"/>
    <property type="match status" value="1"/>
</dbReference>
<dbReference type="Gene3D" id="1.10.287.210">
    <property type="match status" value="1"/>
</dbReference>
<keyword evidence="2" id="KW-0472">Membrane</keyword>
<dbReference type="AlphaFoldDB" id="A0A671EF60"/>
<feature type="transmembrane region" description="Helical" evidence="2">
    <location>
        <begin position="357"/>
        <end position="378"/>
    </location>
</feature>